<dbReference type="InterPro" id="IPR009164">
    <property type="entry name" value="FBPtase_class3"/>
</dbReference>
<comment type="catalytic activity">
    <reaction evidence="4">
        <text>beta-D-fructose 1,6-bisphosphate + H2O = beta-D-fructose 6-phosphate + phosphate</text>
        <dbReference type="Rhea" id="RHEA:11064"/>
        <dbReference type="ChEBI" id="CHEBI:15377"/>
        <dbReference type="ChEBI" id="CHEBI:32966"/>
        <dbReference type="ChEBI" id="CHEBI:43474"/>
        <dbReference type="ChEBI" id="CHEBI:57634"/>
        <dbReference type="EC" id="3.1.3.11"/>
    </reaction>
</comment>
<dbReference type="EC" id="3.1.3.11" evidence="4"/>
<keyword evidence="2 4" id="KW-0464">Manganese</keyword>
<keyword evidence="1 4" id="KW-0378">Hydrolase</keyword>
<dbReference type="UniPathway" id="UPA00138"/>
<evidence type="ECO:0000313" key="6">
    <source>
        <dbReference type="Proteomes" id="UP000199659"/>
    </source>
</evidence>
<name>A0A1I6J2H2_9FIRM</name>
<keyword evidence="3 4" id="KW-0119">Carbohydrate metabolism</keyword>
<evidence type="ECO:0000256" key="3">
    <source>
        <dbReference type="ARBA" id="ARBA00023277"/>
    </source>
</evidence>
<gene>
    <name evidence="4" type="primary">fbp</name>
    <name evidence="5" type="ORF">SAMN05661086_01386</name>
</gene>
<dbReference type="Pfam" id="PF06874">
    <property type="entry name" value="FBPase_2"/>
    <property type="match status" value="1"/>
</dbReference>
<dbReference type="STRING" id="37658.SAMN05661086_01386"/>
<dbReference type="EMBL" id="FOYZ01000004">
    <property type="protein sequence ID" value="SFR73166.1"/>
    <property type="molecule type" value="Genomic_DNA"/>
</dbReference>
<dbReference type="AlphaFoldDB" id="A0A1I6J2H2"/>
<organism evidence="5 6">
    <name type="scientific">Anaeromicropila populeti</name>
    <dbReference type="NCBI Taxonomy" id="37658"/>
    <lineage>
        <taxon>Bacteria</taxon>
        <taxon>Bacillati</taxon>
        <taxon>Bacillota</taxon>
        <taxon>Clostridia</taxon>
        <taxon>Lachnospirales</taxon>
        <taxon>Lachnospiraceae</taxon>
        <taxon>Anaeromicropila</taxon>
    </lineage>
</organism>
<proteinExistence type="inferred from homology"/>
<evidence type="ECO:0000256" key="2">
    <source>
        <dbReference type="ARBA" id="ARBA00023211"/>
    </source>
</evidence>
<dbReference type="GO" id="GO:0042132">
    <property type="term" value="F:fructose 1,6-bisphosphate 1-phosphatase activity"/>
    <property type="evidence" value="ECO:0007669"/>
    <property type="project" value="UniProtKB-UniRule"/>
</dbReference>
<reference evidence="5 6" key="1">
    <citation type="submission" date="2016-10" db="EMBL/GenBank/DDBJ databases">
        <authorList>
            <person name="de Groot N.N."/>
        </authorList>
    </citation>
    <scope>NUCLEOTIDE SEQUENCE [LARGE SCALE GENOMIC DNA]</scope>
    <source>
        <strain evidence="5 6">743A</strain>
    </source>
</reference>
<keyword evidence="6" id="KW-1185">Reference proteome</keyword>
<dbReference type="Proteomes" id="UP000199659">
    <property type="component" value="Unassembled WGS sequence"/>
</dbReference>
<dbReference type="SUPFAM" id="SSF56300">
    <property type="entry name" value="Metallo-dependent phosphatases"/>
    <property type="match status" value="1"/>
</dbReference>
<accession>A0A1I6J2H2</accession>
<evidence type="ECO:0000256" key="1">
    <source>
        <dbReference type="ARBA" id="ARBA00022801"/>
    </source>
</evidence>
<protein>
    <recommendedName>
        <fullName evidence="4">Fructose-1,6-bisphosphatase class 3</fullName>
        <shortName evidence="4">FBPase class 3</shortName>
        <ecNumber evidence="4">3.1.3.11</ecNumber>
    </recommendedName>
    <alternativeName>
        <fullName evidence="4">D-fructose-1,6-bisphosphate 1-phosphohydrolase class 3</fullName>
    </alternativeName>
</protein>
<sequence length="660" mass="76122">MNKEKYLRLLSLKYPNIRAATSEIINLNAILRLPKGTEYFFSDIHGEYESFLDLLKSASGTIREKVKLLFENVMTEKEQEEFAKLVYYPREVLGQMEFLKTEYGYWERITIFRLVLLCRETSSKYTRSKVRKKLPIDYAYAIEELLNVNHEDQDKKVYYNEIIHSVIDSGAGKDFIIALCKLVQQLCVDKLHIIGDIFDRGPRADIIMNELMTFPDIDIQWGNHDISWMGAVCGNEACIANVLRIALSYNNYDLLEDGYGINLRALSIFASETYHSDPCSAFYPRLLDENKYDNVDTSLTAKMHKAITVIQLKLEGQLIKRHPEYNMDERDCLNKVDSKMRRVIVEGIEYPMIDMNFPTICWEHPLELSDGEKELINILRISFVHSELLNRHVKFLYSHGSMYKCVNSNLLYHGCIPMEEDGSFTKVQFKEEIYSGKPLFDFFNQQAQNAYFLPENDSDKQDAVDIMWYLWCGKNSPLFGKSKLAVFEKYFIADNSAAVEQYNPYYRLSNGARVCTKILEEFQLDIDKSHIINGHVPVKIKEGEHPVKAEGKLYVIDGGISKAYQSKTGIAGYTLIFTSHHLALAEHKIPSKGLSNLLGTKNDFQPVSPAIYITEKMPRRIMVADTDVGRELAERIEDLKMLVTAYKEGEIRESEIRGYD</sequence>
<comment type="similarity">
    <text evidence="4">Belongs to the FBPase class 3 family.</text>
</comment>
<dbReference type="GO" id="GO:0006094">
    <property type="term" value="P:gluconeogenesis"/>
    <property type="evidence" value="ECO:0007669"/>
    <property type="project" value="UniProtKB-UniRule"/>
</dbReference>
<dbReference type="Gene3D" id="3.60.21.10">
    <property type="match status" value="1"/>
</dbReference>
<dbReference type="RefSeq" id="WP_092559958.1">
    <property type="nucleotide sequence ID" value="NZ_FOYZ01000004.1"/>
</dbReference>
<evidence type="ECO:0000256" key="4">
    <source>
        <dbReference type="HAMAP-Rule" id="MF_01854"/>
    </source>
</evidence>
<evidence type="ECO:0000313" key="5">
    <source>
        <dbReference type="EMBL" id="SFR73166.1"/>
    </source>
</evidence>
<comment type="pathway">
    <text evidence="4">Carbohydrate biosynthesis; gluconeogenesis.</text>
</comment>
<dbReference type="InterPro" id="IPR029052">
    <property type="entry name" value="Metallo-depent_PP-like"/>
</dbReference>
<dbReference type="OrthoDB" id="9779903at2"/>
<dbReference type="PIRSF" id="PIRSF000906">
    <property type="entry name" value="FBPtase_Bacill"/>
    <property type="match status" value="1"/>
</dbReference>
<comment type="cofactor">
    <cofactor evidence="4">
        <name>Mn(2+)</name>
        <dbReference type="ChEBI" id="CHEBI:29035"/>
    </cofactor>
</comment>
<dbReference type="HAMAP" id="MF_01854">
    <property type="entry name" value="FBPase_class3"/>
    <property type="match status" value="1"/>
</dbReference>